<dbReference type="STRING" id="1121387.GCA_000429885_01502"/>
<dbReference type="SUPFAM" id="SSF56601">
    <property type="entry name" value="beta-lactamase/transpeptidase-like"/>
    <property type="match status" value="1"/>
</dbReference>
<dbReference type="GeneID" id="63458515"/>
<dbReference type="Proteomes" id="UP000242637">
    <property type="component" value="Chromosome 1"/>
</dbReference>
<protein>
    <submittedName>
        <fullName evidence="2">Beta-lactamase</fullName>
    </submittedName>
</protein>
<name>A0A239V5D7_9MICO</name>
<dbReference type="PANTHER" id="PTHR43283:SF15">
    <property type="entry name" value="CONSERVED PROTEIN"/>
    <property type="match status" value="1"/>
</dbReference>
<sequence>MPSRLDLTAALAELPVNSAAAAVIGPEGIINISDTGERYNWASVTKIVSACTILDACMEGLVSLNDPLGPEGSTLGHLLAHTSGYTFDSTKTIAKPGIHRVYSNINTDVAAQHLAEVTGTSFTEHVHDRVLDLLDMDGARLEGPASRGMTSTISDLATLAAELLTPKLLLPEVVRLASTPTYPELDGVLPGFGRQRPNLWGYGCEIRGHKTPHWTAPGNSPSTFGHFGMSGSFCWIDPDAQLGCVFLCDRDFGTWASDSWPSFSQKVLDAYA</sequence>
<dbReference type="Gene3D" id="3.40.710.10">
    <property type="entry name" value="DD-peptidase/beta-lactamase superfamily"/>
    <property type="match status" value="1"/>
</dbReference>
<feature type="domain" description="Beta-lactamase-related" evidence="1">
    <location>
        <begin position="34"/>
        <end position="253"/>
    </location>
</feature>
<dbReference type="InterPro" id="IPR050789">
    <property type="entry name" value="Diverse_Enzym_Activities"/>
</dbReference>
<dbReference type="RefSeq" id="WP_034401235.1">
    <property type="nucleotide sequence ID" value="NZ_LT906453.1"/>
</dbReference>
<keyword evidence="3" id="KW-1185">Reference proteome</keyword>
<proteinExistence type="predicted"/>
<dbReference type="InterPro" id="IPR001466">
    <property type="entry name" value="Beta-lactam-related"/>
</dbReference>
<reference evidence="2 3" key="1">
    <citation type="submission" date="2017-06" db="EMBL/GenBank/DDBJ databases">
        <authorList>
            <consortium name="Pathogen Informatics"/>
        </authorList>
    </citation>
    <scope>NUCLEOTIDE SEQUENCE [LARGE SCALE GENOMIC DNA]</scope>
    <source>
        <strain evidence="2 3">NCTC13039</strain>
    </source>
</reference>
<gene>
    <name evidence="2" type="ORF">SAMEA4475696_00212</name>
</gene>
<dbReference type="EMBL" id="LT906453">
    <property type="protein sequence ID" value="SNV17471.1"/>
    <property type="molecule type" value="Genomic_DNA"/>
</dbReference>
<dbReference type="OrthoDB" id="3336932at2"/>
<evidence type="ECO:0000313" key="2">
    <source>
        <dbReference type="EMBL" id="SNV17471.1"/>
    </source>
</evidence>
<dbReference type="Pfam" id="PF00144">
    <property type="entry name" value="Beta-lactamase"/>
    <property type="match status" value="1"/>
</dbReference>
<dbReference type="KEGG" id="dco:SAMEA4475696_0212"/>
<accession>A0A239V5D7</accession>
<dbReference type="InterPro" id="IPR012338">
    <property type="entry name" value="Beta-lactam/transpept-like"/>
</dbReference>
<evidence type="ECO:0000313" key="3">
    <source>
        <dbReference type="Proteomes" id="UP000242637"/>
    </source>
</evidence>
<dbReference type="AlphaFoldDB" id="A0A239V5D7"/>
<evidence type="ECO:0000259" key="1">
    <source>
        <dbReference type="Pfam" id="PF00144"/>
    </source>
</evidence>
<dbReference type="PANTHER" id="PTHR43283">
    <property type="entry name" value="BETA-LACTAMASE-RELATED"/>
    <property type="match status" value="1"/>
</dbReference>
<organism evidence="2 3">
    <name type="scientific">Dermatophilus congolensis</name>
    <dbReference type="NCBI Taxonomy" id="1863"/>
    <lineage>
        <taxon>Bacteria</taxon>
        <taxon>Bacillati</taxon>
        <taxon>Actinomycetota</taxon>
        <taxon>Actinomycetes</taxon>
        <taxon>Micrococcales</taxon>
        <taxon>Dermatophilaceae</taxon>
        <taxon>Dermatophilus</taxon>
    </lineage>
</organism>